<evidence type="ECO:0000256" key="10">
    <source>
        <dbReference type="SAM" id="MobiDB-lite"/>
    </source>
</evidence>
<dbReference type="Pfam" id="PF11560">
    <property type="entry name" value="LAP2alpha"/>
    <property type="match status" value="1"/>
</dbReference>
<dbReference type="EMBL" id="CAUEEQ010022864">
    <property type="protein sequence ID" value="CAJ0944686.1"/>
    <property type="molecule type" value="Genomic_DNA"/>
</dbReference>
<keyword evidence="4" id="KW-0813">Transport</keyword>
<evidence type="ECO:0000256" key="6">
    <source>
        <dbReference type="ARBA" id="ARBA00023055"/>
    </source>
</evidence>
<feature type="compositionally biased region" description="Basic and acidic residues" evidence="10">
    <location>
        <begin position="19"/>
        <end position="33"/>
    </location>
</feature>
<comment type="caution">
    <text evidence="12">The sequence shown here is derived from an EMBL/GenBank/DDBJ whole genome shotgun (WGS) entry which is preliminary data.</text>
</comment>
<evidence type="ECO:0000256" key="5">
    <source>
        <dbReference type="ARBA" id="ARBA00022824"/>
    </source>
</evidence>
<dbReference type="InterPro" id="IPR043128">
    <property type="entry name" value="Rev_trsase/Diguanyl_cyclase"/>
</dbReference>
<evidence type="ECO:0000256" key="8">
    <source>
        <dbReference type="ARBA" id="ARBA00024479"/>
    </source>
</evidence>
<evidence type="ECO:0000256" key="9">
    <source>
        <dbReference type="ARBA" id="ARBA00024615"/>
    </source>
</evidence>
<name>A0ABN9LNT3_9NEOB</name>
<keyword evidence="7" id="KW-0472">Membrane</keyword>
<keyword evidence="13" id="KW-1185">Reference proteome</keyword>
<evidence type="ECO:0000256" key="7">
    <source>
        <dbReference type="ARBA" id="ARBA00023136"/>
    </source>
</evidence>
<evidence type="ECO:0000256" key="4">
    <source>
        <dbReference type="ARBA" id="ARBA00022448"/>
    </source>
</evidence>
<dbReference type="InterPro" id="IPR026849">
    <property type="entry name" value="ATG2"/>
</dbReference>
<dbReference type="InterPro" id="IPR021623">
    <property type="entry name" value="LAP2alpha_C"/>
</dbReference>
<organism evidence="12 13">
    <name type="scientific">Ranitomeya imitator</name>
    <name type="common">mimic poison frog</name>
    <dbReference type="NCBI Taxonomy" id="111125"/>
    <lineage>
        <taxon>Eukaryota</taxon>
        <taxon>Metazoa</taxon>
        <taxon>Chordata</taxon>
        <taxon>Craniata</taxon>
        <taxon>Vertebrata</taxon>
        <taxon>Euteleostomi</taxon>
        <taxon>Amphibia</taxon>
        <taxon>Batrachia</taxon>
        <taxon>Anura</taxon>
        <taxon>Neobatrachia</taxon>
        <taxon>Hyloidea</taxon>
        <taxon>Dendrobatidae</taxon>
        <taxon>Dendrobatinae</taxon>
        <taxon>Ranitomeya</taxon>
    </lineage>
</organism>
<keyword evidence="5" id="KW-0256">Endoplasmic reticulum</keyword>
<keyword evidence="6" id="KW-0445">Lipid transport</keyword>
<feature type="region of interest" description="Disordered" evidence="10">
    <location>
        <begin position="1158"/>
        <end position="1198"/>
    </location>
</feature>
<dbReference type="CDD" id="cd09275">
    <property type="entry name" value="RNase_HI_RT_DIRS1"/>
    <property type="match status" value="1"/>
</dbReference>
<protein>
    <recommendedName>
        <fullName evidence="11">Lamina-associated polypeptide 2 alpha C-terminal domain-containing protein</fullName>
    </recommendedName>
</protein>
<comment type="catalytic activity">
    <reaction evidence="9">
        <text>a 1,2-diacyl-sn-glycero-3-phosphoethanolamine(in) = a 1,2-diacyl-sn-glycero-3-phosphoethanolamine(out)</text>
        <dbReference type="Rhea" id="RHEA:38895"/>
        <dbReference type="ChEBI" id="CHEBI:64612"/>
    </reaction>
</comment>
<accession>A0ABN9LNT3</accession>
<dbReference type="InterPro" id="IPR043502">
    <property type="entry name" value="DNA/RNA_pol_sf"/>
</dbReference>
<comment type="subcellular location">
    <subcellularLocation>
        <location evidence="1">Endoplasmic reticulum membrane</location>
        <topology evidence="1">Peripheral membrane protein</topology>
    </subcellularLocation>
    <subcellularLocation>
        <location evidence="2">Preautophagosomal structure membrane</location>
        <topology evidence="2">Peripheral membrane protein</topology>
    </subcellularLocation>
</comment>
<dbReference type="Gene3D" id="3.30.70.270">
    <property type="match status" value="1"/>
</dbReference>
<sequence>MASPADEAHLPAVQQRSPSRGEKHEEQHKEWWPTSREEFYHQTNSASRTGTCQLHWTKKRTHKSKHKECALCTQPLPDDYAKKLCAECIMQTLRQENIMTPSDVRAIIREEMQGLAQTEVAPVPVSLAGPGLRLVRSQRVYVFLQTKRDLSRAHPRLKGDFVFPTEHDGVPRWERKEIRRRYPFSDEDLNTWSKVPKVDAAVASTTKQSVLPVEDSGVLTDPLDRKAEALLKRSWEVNTGAFRPAISSTCTARSLLVWTEQLEEQIRGKTSRESILLKLPQIKEAVAFLADASVDSLRLAARSAGLVNTARRALWLKNWKGDAQAKAKLCAIPCQGEFLFGKTLDELLNKAGERKKGFPNQCVMAGIDLKDAYYHLPIHAEHQQYLRVAVTLEGKVRHFQYVAMPFGLSMAPRVFTKELGWIVNFEKSRLNPETVQTFLGIQLDSIHGTNVRIYSDNSTAVAYLNRQGGTKSGSLMTIAANIFQLAEAHLTSLTALHIKGVENIRADYLSRNELRQGEWTLNKSIFRRITEAWGIPQIDLFATRDNRQVQRFASLNTRDHPDMLDSLHHPWRFRLAYAFPPMSLIPLVIRKIRREQARVILIAPFWPKRPWFSCLQTMCLCDPWILPSDKELLYQGPFFHPQGHKKGHGVTRATISRWIREAICLAYTSKGEIPPVGIKAHSTRAMASSWAEQADVPIHLICSSKKPPFSLMTALHTLGILLMSFKRAVFTILLVQSLCTYNTYPVLCCSAALTVVSRFQSLNEIMESADAPLEVTEGFIQTISLSVPWGSLLQDNCALEVKGLEMVFRPRPRPRSASEPMYWSSFMTSSMQLARECLSQKLTDDQESSQPFEGLEKFAETIETVLRRVRVTFIDTVFRIENIPENSKTGCALEMRISRTVYCDETVDDQSGINVHRPSAFAHKVLELSGVSFFWDEFDASARSSPVSSTLHVETEPKLSPSWNPKPVFEPHPQFTRSVTEVAPSEPVQIASLVGRIELGLILKQNEVLPGAKLDVDGRVDSFHVFLSPRQVHLLLDMLSSIAGPETSSRLGMSRKDRKSRPMQQEDEMRLQMELKRYLRKEDLSGGASADHSFYETDTAKTPSSHDEEVFFSMADMDMSHSLSSLPPLGDPPTVDLDLSLNSTYNNSPVGSPLGGAAAAWSDYQDHGRSEEPVVQGASFKPSVHQNSLRRTSLPNRSVSVDDSRPELVFRLALGSLSFSVLHIDPLPPTASTSSPNPLTPLSLSFFTRIETLDPQTFAQNDFSLFRSVFAEACRHDHLRFIGTQIKISHEQRQRSGSRCYSTDVRIGQTELLECLFPSDSQSAPPQYTELLKFTPNSDPDHRSSPCVHLRYKHSENRGAQGSSGRLSSLPQRSELLIHLSAASCELDITIVDRLNSLLQAQKLGTVEMMTSHLFTSYNKHISLHKDFPEVLLDDSRSPANTRTSVLVSAPSLHLAVRFPIPDLRSDQERGPWFKKSLQKEVLHLNFSDAEFKTEVLGGCSPEQLKLEFTFKELAGAFQEESDGPQTLFIRVVKKSDEVDGDMTTSDNFDWPRIVLRINPIAVHSILERVSAEEDDEGDGRFQEDDEGTSHSLKDVCDYRRPKPSPFSSRRVMFENEEMVMPGDAIEMTEFQEKAISNSHYVLELTLPSVSLMLPNKVFYEKLYNRISNDLLLWEPTAPSPVETFENLSYGIGLSVASQLINTFSKDSSGAFKSTLHYDEDSGSEEETLQYDYILDSNYHSRRKRKLECSSKQSQSFLSVLVNVNHGLVSIFTDVKQSDGRVVKDKHGELWLEFTSGSLFTVTKYEGLEDKHFLCLHASSLSLYHQGVVDGVVVSADLRLPSLPQPHWLEPTIYPSGEDGSHRASSNGVGMDTMSMLTVAVKIQSEKSDRNTKEFLVAVGLRGATLKHRVLQSERTWHEQILQFLNISDEPVLGYSPPTSITTFHVHLWSCALDYRPLYLPIRALLTVETFSISCSVALDKSSSSLRIILDEAALHLSDRCNAVSVNLSRDYVRVLDMGLLELTILAVKFGEENRPRFEMYCSSDVIHIRTCSDSCAALMNLIQYIASYGDLHPPARPHTSPGAQKKAIKVKRQCVNVLWGHVSEMKGFL</sequence>
<feature type="domain" description="Lamina-associated polypeptide 2 alpha C-terminal" evidence="11">
    <location>
        <begin position="179"/>
        <end position="353"/>
    </location>
</feature>
<dbReference type="SUPFAM" id="SSF56672">
    <property type="entry name" value="DNA/RNA polymerases"/>
    <property type="match status" value="1"/>
</dbReference>
<evidence type="ECO:0000256" key="2">
    <source>
        <dbReference type="ARBA" id="ARBA00004623"/>
    </source>
</evidence>
<evidence type="ECO:0000313" key="12">
    <source>
        <dbReference type="EMBL" id="CAJ0944686.1"/>
    </source>
</evidence>
<evidence type="ECO:0000313" key="13">
    <source>
        <dbReference type="Proteomes" id="UP001176940"/>
    </source>
</evidence>
<comment type="catalytic activity">
    <reaction evidence="8">
        <text>a 1,2-diacyl-sn-glycero-3-phospho-L-serine(in) = a 1,2-diacyl-sn-glycero-3-phospho-L-serine(out)</text>
        <dbReference type="Rhea" id="RHEA:38663"/>
        <dbReference type="ChEBI" id="CHEBI:57262"/>
    </reaction>
</comment>
<gene>
    <name evidence="12" type="ORF">RIMI_LOCUS10537150</name>
</gene>
<feature type="compositionally biased region" description="Polar residues" evidence="10">
    <location>
        <begin position="1184"/>
        <end position="1198"/>
    </location>
</feature>
<evidence type="ECO:0000256" key="1">
    <source>
        <dbReference type="ARBA" id="ARBA00004406"/>
    </source>
</evidence>
<feature type="region of interest" description="Disordered" evidence="10">
    <location>
        <begin position="1570"/>
        <end position="1597"/>
    </location>
</feature>
<dbReference type="PANTHER" id="PTHR13190">
    <property type="entry name" value="AUTOPHAGY-RELATED 2, ISOFORM A"/>
    <property type="match status" value="1"/>
</dbReference>
<feature type="region of interest" description="Disordered" evidence="10">
    <location>
        <begin position="1046"/>
        <end position="1068"/>
    </location>
</feature>
<comment type="similarity">
    <text evidence="3">Belongs to the ATG2 family.</text>
</comment>
<proteinExistence type="inferred from homology"/>
<reference evidence="12" key="1">
    <citation type="submission" date="2023-07" db="EMBL/GenBank/DDBJ databases">
        <authorList>
            <person name="Stuckert A."/>
        </authorList>
    </citation>
    <scope>NUCLEOTIDE SEQUENCE</scope>
</reference>
<evidence type="ECO:0000256" key="3">
    <source>
        <dbReference type="ARBA" id="ARBA00009714"/>
    </source>
</evidence>
<dbReference type="Gene3D" id="1.10.287.3160">
    <property type="match status" value="1"/>
</dbReference>
<feature type="region of interest" description="Disordered" evidence="10">
    <location>
        <begin position="1"/>
        <end position="33"/>
    </location>
</feature>
<feature type="compositionally biased region" description="Basic and acidic residues" evidence="10">
    <location>
        <begin position="1579"/>
        <end position="1597"/>
    </location>
</feature>
<evidence type="ECO:0000259" key="11">
    <source>
        <dbReference type="Pfam" id="PF11560"/>
    </source>
</evidence>
<dbReference type="Pfam" id="PF13329">
    <property type="entry name" value="ATG2_CAD"/>
    <property type="match status" value="1"/>
</dbReference>
<dbReference type="Proteomes" id="UP001176940">
    <property type="component" value="Unassembled WGS sequence"/>
</dbReference>
<dbReference type="Gene3D" id="3.10.10.10">
    <property type="entry name" value="HIV Type 1 Reverse Transcriptase, subunit A, domain 1"/>
    <property type="match status" value="1"/>
</dbReference>
<dbReference type="PANTHER" id="PTHR13190:SF20">
    <property type="entry name" value="AUTOPHAGY-RELATED PROTEIN 2 HOMOLOG B"/>
    <property type="match status" value="1"/>
</dbReference>